<dbReference type="CDD" id="cd02440">
    <property type="entry name" value="AdoMet_MTases"/>
    <property type="match status" value="1"/>
</dbReference>
<dbReference type="GO" id="GO:0008757">
    <property type="term" value="F:S-adenosylmethionine-dependent methyltransferase activity"/>
    <property type="evidence" value="ECO:0007669"/>
    <property type="project" value="TreeGrafter"/>
</dbReference>
<sequence>MQEIHIKDKTIKLKESNEVWMPTRFGIALGELILEGARPNPRVLELGVGSGVLSILCGMWGTKVTALDINMAALELTEENWKLNGLPQENLEVRYSDLFSGMDENDVEGYSLLFSNPPTFPGLPPDYLLRKSRDEWEFAGNDGRLVLDAVITQGSSWLKTGGRMVTIATSKQGWNQTVELMDKHWKKWKILRTEDLPLADYYDPYIELWVQKSKKENQVRIFKKNGKWQQRLYFIEAFKN</sequence>
<gene>
    <name evidence="5" type="ORF">A3D01_05400</name>
</gene>
<comment type="caution">
    <text evidence="5">The sequence shown here is derived from an EMBL/GenBank/DDBJ whole genome shotgun (WGS) entry which is preliminary data.</text>
</comment>
<organism evidence="5 6">
    <name type="scientific">Candidatus Woesebacteria bacterium RIFCSPHIGHO2_02_FULL_39_13</name>
    <dbReference type="NCBI Taxonomy" id="1802505"/>
    <lineage>
        <taxon>Bacteria</taxon>
        <taxon>Candidatus Woeseibacteriota</taxon>
    </lineage>
</organism>
<accession>A0A1F7YZH9</accession>
<protein>
    <recommendedName>
        <fullName evidence="4">Methyltransferase small domain-containing protein</fullName>
    </recommendedName>
</protein>
<dbReference type="Gene3D" id="3.40.50.150">
    <property type="entry name" value="Vaccinia Virus protein VP39"/>
    <property type="match status" value="1"/>
</dbReference>
<dbReference type="InterPro" id="IPR007848">
    <property type="entry name" value="Small_mtfrase_dom"/>
</dbReference>
<keyword evidence="2" id="KW-0808">Transferase</keyword>
<dbReference type="EMBL" id="MGGR01000038">
    <property type="protein sequence ID" value="OGM31885.1"/>
    <property type="molecule type" value="Genomic_DNA"/>
</dbReference>
<evidence type="ECO:0000256" key="3">
    <source>
        <dbReference type="ARBA" id="ARBA00022691"/>
    </source>
</evidence>
<dbReference type="GO" id="GO:0008276">
    <property type="term" value="F:protein methyltransferase activity"/>
    <property type="evidence" value="ECO:0007669"/>
    <property type="project" value="TreeGrafter"/>
</dbReference>
<feature type="domain" description="Methyltransferase small" evidence="4">
    <location>
        <begin position="40"/>
        <end position="119"/>
    </location>
</feature>
<evidence type="ECO:0000256" key="2">
    <source>
        <dbReference type="ARBA" id="ARBA00022679"/>
    </source>
</evidence>
<dbReference type="GO" id="GO:0032259">
    <property type="term" value="P:methylation"/>
    <property type="evidence" value="ECO:0007669"/>
    <property type="project" value="UniProtKB-KW"/>
</dbReference>
<keyword evidence="3" id="KW-0949">S-adenosyl-L-methionine</keyword>
<evidence type="ECO:0000313" key="5">
    <source>
        <dbReference type="EMBL" id="OGM31885.1"/>
    </source>
</evidence>
<keyword evidence="1" id="KW-0489">Methyltransferase</keyword>
<dbReference type="InterPro" id="IPR052190">
    <property type="entry name" value="Euk-Arch_PrmC-MTase"/>
</dbReference>
<name>A0A1F7YZH9_9BACT</name>
<dbReference type="Proteomes" id="UP000177169">
    <property type="component" value="Unassembled WGS sequence"/>
</dbReference>
<evidence type="ECO:0000256" key="1">
    <source>
        <dbReference type="ARBA" id="ARBA00022603"/>
    </source>
</evidence>
<dbReference type="GO" id="GO:0035657">
    <property type="term" value="C:eRF1 methyltransferase complex"/>
    <property type="evidence" value="ECO:0007669"/>
    <property type="project" value="TreeGrafter"/>
</dbReference>
<dbReference type="PANTHER" id="PTHR45875">
    <property type="entry name" value="METHYLTRANSFERASE N6AMT1"/>
    <property type="match status" value="1"/>
</dbReference>
<dbReference type="AlphaFoldDB" id="A0A1F7YZH9"/>
<dbReference type="STRING" id="1802505.A3D01_05400"/>
<evidence type="ECO:0000313" key="6">
    <source>
        <dbReference type="Proteomes" id="UP000177169"/>
    </source>
</evidence>
<proteinExistence type="predicted"/>
<dbReference type="SUPFAM" id="SSF53335">
    <property type="entry name" value="S-adenosyl-L-methionine-dependent methyltransferases"/>
    <property type="match status" value="1"/>
</dbReference>
<reference evidence="5 6" key="1">
    <citation type="journal article" date="2016" name="Nat. Commun.">
        <title>Thousands of microbial genomes shed light on interconnected biogeochemical processes in an aquifer system.</title>
        <authorList>
            <person name="Anantharaman K."/>
            <person name="Brown C.T."/>
            <person name="Hug L.A."/>
            <person name="Sharon I."/>
            <person name="Castelle C.J."/>
            <person name="Probst A.J."/>
            <person name="Thomas B.C."/>
            <person name="Singh A."/>
            <person name="Wilkins M.J."/>
            <person name="Karaoz U."/>
            <person name="Brodie E.L."/>
            <person name="Williams K.H."/>
            <person name="Hubbard S.S."/>
            <person name="Banfield J.F."/>
        </authorList>
    </citation>
    <scope>NUCLEOTIDE SEQUENCE [LARGE SCALE GENOMIC DNA]</scope>
</reference>
<evidence type="ECO:0000259" key="4">
    <source>
        <dbReference type="Pfam" id="PF05175"/>
    </source>
</evidence>
<dbReference type="Pfam" id="PF05175">
    <property type="entry name" value="MTS"/>
    <property type="match status" value="1"/>
</dbReference>
<dbReference type="InterPro" id="IPR029063">
    <property type="entry name" value="SAM-dependent_MTases_sf"/>
</dbReference>
<dbReference type="PANTHER" id="PTHR45875:SF1">
    <property type="entry name" value="METHYLTRANSFERASE N6AMT1"/>
    <property type="match status" value="1"/>
</dbReference>